<dbReference type="PRINTS" id="PR01436">
    <property type="entry name" value="NADHDHGNASE2"/>
</dbReference>
<feature type="transmembrane region" description="Helical" evidence="18">
    <location>
        <begin position="263"/>
        <end position="285"/>
    </location>
</feature>
<reference evidence="20" key="1">
    <citation type="journal article" date="2018" name="J. ISSAAS">
        <title>The contribution of mitochondrial metagenomics to large-scale data mining and phylogenetic analysis of Coleoptera.</title>
        <authorList>
            <person name="Miller K."/>
            <person name="Linard B."/>
            <person name="Motyka M."/>
            <person name="Bocek M."/>
            <person name="Vogler A.P."/>
        </authorList>
    </citation>
    <scope>NUCLEOTIDE SEQUENCE</scope>
</reference>
<evidence type="ECO:0000256" key="12">
    <source>
        <dbReference type="ARBA" id="ARBA00022989"/>
    </source>
</evidence>
<keyword evidence="9 18" id="KW-0999">Mitochondrion inner membrane</keyword>
<keyword evidence="7 18" id="KW-0679">Respiratory chain</keyword>
<comment type="function">
    <text evidence="1">Core subunit of the mitochondrial membrane respiratory chain NADH dehydrogenase (Complex I) that is believed to belong to the minimal assembly required for catalysis. Complex I functions in the transfer of electrons from NADH to the respiratory chain. The immediate electron acceptor for the enzyme is believed to be ubiquinone.</text>
</comment>
<evidence type="ECO:0000256" key="4">
    <source>
        <dbReference type="ARBA" id="ARBA00012944"/>
    </source>
</evidence>
<proteinExistence type="inferred from homology"/>
<evidence type="ECO:0000256" key="11">
    <source>
        <dbReference type="ARBA" id="ARBA00022982"/>
    </source>
</evidence>
<keyword evidence="16 18" id="KW-0472">Membrane</keyword>
<gene>
    <name evidence="20" type="primary">nad2</name>
</gene>
<comment type="similarity">
    <text evidence="3 18">Belongs to the complex I subunit 2 family.</text>
</comment>
<evidence type="ECO:0000256" key="2">
    <source>
        <dbReference type="ARBA" id="ARBA00004448"/>
    </source>
</evidence>
<keyword evidence="14 18" id="KW-0830">Ubiquinone</keyword>
<dbReference type="InterPro" id="IPR003917">
    <property type="entry name" value="NADH_UbQ_OxRdtase_chain2"/>
</dbReference>
<keyword evidence="13 18" id="KW-0520">NAD</keyword>
<evidence type="ECO:0000256" key="5">
    <source>
        <dbReference type="ARBA" id="ARBA00021008"/>
    </source>
</evidence>
<feature type="transmembrane region" description="Helical" evidence="18">
    <location>
        <begin position="229"/>
        <end position="251"/>
    </location>
</feature>
<keyword evidence="12 18" id="KW-1133">Transmembrane helix</keyword>
<keyword evidence="8 18" id="KW-0812">Transmembrane</keyword>
<dbReference type="GO" id="GO:0006120">
    <property type="term" value="P:mitochondrial electron transport, NADH to ubiquinone"/>
    <property type="evidence" value="ECO:0007669"/>
    <property type="project" value="InterPro"/>
</dbReference>
<evidence type="ECO:0000259" key="19">
    <source>
        <dbReference type="Pfam" id="PF00361"/>
    </source>
</evidence>
<evidence type="ECO:0000256" key="8">
    <source>
        <dbReference type="ARBA" id="ARBA00022692"/>
    </source>
</evidence>
<comment type="subcellular location">
    <subcellularLocation>
        <location evidence="2 18">Mitochondrion inner membrane</location>
        <topology evidence="2 18">Multi-pass membrane protein</topology>
    </subcellularLocation>
</comment>
<evidence type="ECO:0000256" key="6">
    <source>
        <dbReference type="ARBA" id="ARBA00022448"/>
    </source>
</evidence>
<name>A0A346RK43_9COLE</name>
<feature type="transmembrane region" description="Helical" evidence="18">
    <location>
        <begin position="169"/>
        <end position="190"/>
    </location>
</feature>
<evidence type="ECO:0000256" key="3">
    <source>
        <dbReference type="ARBA" id="ARBA00007012"/>
    </source>
</evidence>
<feature type="transmembrane region" description="Helical" evidence="18">
    <location>
        <begin position="306"/>
        <end position="330"/>
    </location>
</feature>
<evidence type="ECO:0000256" key="7">
    <source>
        <dbReference type="ARBA" id="ARBA00022660"/>
    </source>
</evidence>
<keyword evidence="15 18" id="KW-0496">Mitochondrion</keyword>
<dbReference type="PANTHER" id="PTHR46552:SF1">
    <property type="entry name" value="NADH-UBIQUINONE OXIDOREDUCTASE CHAIN 2"/>
    <property type="match status" value="1"/>
</dbReference>
<feature type="transmembrane region" description="Helical" evidence="18">
    <location>
        <begin position="57"/>
        <end position="77"/>
    </location>
</feature>
<organism evidence="20">
    <name type="scientific">Staphylinoidea sp. 10 KM-2017</name>
    <dbReference type="NCBI Taxonomy" id="2219450"/>
    <lineage>
        <taxon>Eukaryota</taxon>
        <taxon>Metazoa</taxon>
        <taxon>Ecdysozoa</taxon>
        <taxon>Arthropoda</taxon>
        <taxon>Hexapoda</taxon>
        <taxon>Insecta</taxon>
        <taxon>Pterygota</taxon>
        <taxon>Neoptera</taxon>
        <taxon>Endopterygota</taxon>
        <taxon>Coleoptera</taxon>
        <taxon>Polyphaga</taxon>
        <taxon>Staphyliniformia</taxon>
    </lineage>
</organism>
<keyword evidence="10 18" id="KW-1278">Translocase</keyword>
<keyword evidence="6" id="KW-0813">Transport</keyword>
<sequence length="331" mass="39126">MNNFYKIMFLILILMSTMISISSTSWFGMWLGLEINLLSIIPLMNSSKNSLSNEASLKYFVIQAISSTIFLMSIILLSNQLFSFNSIIIMLNSSLLTKMGAAPFHFWFPEVMEGISWFNSFLMLTWQKITPFILMMYNFNINMFFCVIIIICMIISGFMGINQISLRKILVYSSINHLGWMIASLFYSIYIWKFYFIIYFIITFNIIILFYYMNIFYMKQLFMKMNNNFYLKLLFILNFLSLGGIPPFLGFLPKWLVIQNLNYLNMSIMSFLMIILTLFTLYFYMRLSFPTLILNIDQLNFKMNKNSLWIPMILNSISLFFLTLLTLFSLN</sequence>
<accession>A0A346RK43</accession>
<dbReference type="GO" id="GO:0005743">
    <property type="term" value="C:mitochondrial inner membrane"/>
    <property type="evidence" value="ECO:0007669"/>
    <property type="project" value="UniProtKB-SubCell"/>
</dbReference>
<dbReference type="EC" id="7.1.1.2" evidence="4 18"/>
<evidence type="ECO:0000256" key="9">
    <source>
        <dbReference type="ARBA" id="ARBA00022792"/>
    </source>
</evidence>
<evidence type="ECO:0000256" key="17">
    <source>
        <dbReference type="ARBA" id="ARBA00049551"/>
    </source>
</evidence>
<evidence type="ECO:0000256" key="13">
    <source>
        <dbReference type="ARBA" id="ARBA00023027"/>
    </source>
</evidence>
<comment type="catalytic activity">
    <reaction evidence="17 18">
        <text>a ubiquinone + NADH + 5 H(+)(in) = a ubiquinol + NAD(+) + 4 H(+)(out)</text>
        <dbReference type="Rhea" id="RHEA:29091"/>
        <dbReference type="Rhea" id="RHEA-COMP:9565"/>
        <dbReference type="Rhea" id="RHEA-COMP:9566"/>
        <dbReference type="ChEBI" id="CHEBI:15378"/>
        <dbReference type="ChEBI" id="CHEBI:16389"/>
        <dbReference type="ChEBI" id="CHEBI:17976"/>
        <dbReference type="ChEBI" id="CHEBI:57540"/>
        <dbReference type="ChEBI" id="CHEBI:57945"/>
        <dbReference type="EC" id="7.1.1.2"/>
    </reaction>
</comment>
<feature type="transmembrane region" description="Helical" evidence="18">
    <location>
        <begin position="141"/>
        <end position="162"/>
    </location>
</feature>
<dbReference type="EMBL" id="MG193510">
    <property type="protein sequence ID" value="AXS66440.1"/>
    <property type="molecule type" value="Genomic_DNA"/>
</dbReference>
<protein>
    <recommendedName>
        <fullName evidence="5 18">NADH-ubiquinone oxidoreductase chain 2</fullName>
        <ecNumber evidence="4 18">7.1.1.2</ecNumber>
    </recommendedName>
</protein>
<feature type="domain" description="NADH:quinone oxidoreductase/Mrp antiporter transmembrane" evidence="19">
    <location>
        <begin position="23"/>
        <end position="280"/>
    </location>
</feature>
<evidence type="ECO:0000256" key="14">
    <source>
        <dbReference type="ARBA" id="ARBA00023075"/>
    </source>
</evidence>
<comment type="function">
    <text evidence="18">Core subunit of the mitochondrial membrane respiratory chain NADH dehydrogenase (Complex I) which catalyzes electron transfer from NADH through the respiratory chain, using ubiquinone as an electron acceptor. Essential for the catalytic activity and assembly of complex I.</text>
</comment>
<evidence type="ECO:0000256" key="1">
    <source>
        <dbReference type="ARBA" id="ARBA00003257"/>
    </source>
</evidence>
<dbReference type="Pfam" id="PF00361">
    <property type="entry name" value="Proton_antipo_M"/>
    <property type="match status" value="1"/>
</dbReference>
<evidence type="ECO:0000256" key="18">
    <source>
        <dbReference type="RuleBase" id="RU003403"/>
    </source>
</evidence>
<dbReference type="InterPro" id="IPR050175">
    <property type="entry name" value="Complex_I_Subunit_2"/>
</dbReference>
<evidence type="ECO:0000256" key="10">
    <source>
        <dbReference type="ARBA" id="ARBA00022967"/>
    </source>
</evidence>
<keyword evidence="11 18" id="KW-0249">Electron transport</keyword>
<dbReference type="InterPro" id="IPR001750">
    <property type="entry name" value="ND/Mrp_TM"/>
</dbReference>
<evidence type="ECO:0000313" key="20">
    <source>
        <dbReference type="EMBL" id="AXS66440.1"/>
    </source>
</evidence>
<dbReference type="PANTHER" id="PTHR46552">
    <property type="entry name" value="NADH-UBIQUINONE OXIDOREDUCTASE CHAIN 2"/>
    <property type="match status" value="1"/>
</dbReference>
<evidence type="ECO:0000256" key="16">
    <source>
        <dbReference type="ARBA" id="ARBA00023136"/>
    </source>
</evidence>
<geneLocation type="mitochondrion" evidence="20"/>
<feature type="transmembrane region" description="Helical" evidence="18">
    <location>
        <begin position="196"/>
        <end position="217"/>
    </location>
</feature>
<dbReference type="GO" id="GO:0008137">
    <property type="term" value="F:NADH dehydrogenase (ubiquinone) activity"/>
    <property type="evidence" value="ECO:0007669"/>
    <property type="project" value="UniProtKB-EC"/>
</dbReference>
<dbReference type="AlphaFoldDB" id="A0A346RK43"/>
<feature type="transmembrane region" description="Helical" evidence="18">
    <location>
        <begin position="7"/>
        <end position="29"/>
    </location>
</feature>
<evidence type="ECO:0000256" key="15">
    <source>
        <dbReference type="ARBA" id="ARBA00023128"/>
    </source>
</evidence>